<dbReference type="GO" id="GO:0005634">
    <property type="term" value="C:nucleus"/>
    <property type="evidence" value="ECO:0007669"/>
    <property type="project" value="UniProtKB-SubCell"/>
</dbReference>
<feature type="domain" description="C2H2-type" evidence="10">
    <location>
        <begin position="209"/>
        <end position="236"/>
    </location>
</feature>
<keyword evidence="6" id="KW-0804">Transcription</keyword>
<keyword evidence="12" id="KW-1185">Reference proteome</keyword>
<keyword evidence="5" id="KW-0805">Transcription regulation</keyword>
<feature type="domain" description="C2H2-type" evidence="10">
    <location>
        <begin position="60"/>
        <end position="90"/>
    </location>
</feature>
<dbReference type="Proteomes" id="UP000307440">
    <property type="component" value="Unassembled WGS sequence"/>
</dbReference>
<evidence type="ECO:0000256" key="1">
    <source>
        <dbReference type="ARBA" id="ARBA00004123"/>
    </source>
</evidence>
<feature type="domain" description="C2H2-type" evidence="10">
    <location>
        <begin position="235"/>
        <end position="265"/>
    </location>
</feature>
<keyword evidence="7" id="KW-0539">Nucleus</keyword>
<evidence type="ECO:0000259" key="10">
    <source>
        <dbReference type="PROSITE" id="PS50157"/>
    </source>
</evidence>
<dbReference type="InterPro" id="IPR013087">
    <property type="entry name" value="Znf_C2H2_type"/>
</dbReference>
<reference evidence="11 12" key="1">
    <citation type="journal article" date="2019" name="Nat. Ecol. Evol.">
        <title>Megaphylogeny resolves global patterns of mushroom evolution.</title>
        <authorList>
            <person name="Varga T."/>
            <person name="Krizsan K."/>
            <person name="Foldi C."/>
            <person name="Dima B."/>
            <person name="Sanchez-Garcia M."/>
            <person name="Sanchez-Ramirez S."/>
            <person name="Szollosi G.J."/>
            <person name="Szarkandi J.G."/>
            <person name="Papp V."/>
            <person name="Albert L."/>
            <person name="Andreopoulos W."/>
            <person name="Angelini C."/>
            <person name="Antonin V."/>
            <person name="Barry K.W."/>
            <person name="Bougher N.L."/>
            <person name="Buchanan P."/>
            <person name="Buyck B."/>
            <person name="Bense V."/>
            <person name="Catcheside P."/>
            <person name="Chovatia M."/>
            <person name="Cooper J."/>
            <person name="Damon W."/>
            <person name="Desjardin D."/>
            <person name="Finy P."/>
            <person name="Geml J."/>
            <person name="Haridas S."/>
            <person name="Hughes K."/>
            <person name="Justo A."/>
            <person name="Karasinski D."/>
            <person name="Kautmanova I."/>
            <person name="Kiss B."/>
            <person name="Kocsube S."/>
            <person name="Kotiranta H."/>
            <person name="LaButti K.M."/>
            <person name="Lechner B.E."/>
            <person name="Liimatainen K."/>
            <person name="Lipzen A."/>
            <person name="Lukacs Z."/>
            <person name="Mihaltcheva S."/>
            <person name="Morgado L.N."/>
            <person name="Niskanen T."/>
            <person name="Noordeloos M.E."/>
            <person name="Ohm R.A."/>
            <person name="Ortiz-Santana B."/>
            <person name="Ovrebo C."/>
            <person name="Racz N."/>
            <person name="Riley R."/>
            <person name="Savchenko A."/>
            <person name="Shiryaev A."/>
            <person name="Soop K."/>
            <person name="Spirin V."/>
            <person name="Szebenyi C."/>
            <person name="Tomsovsky M."/>
            <person name="Tulloss R.E."/>
            <person name="Uehling J."/>
            <person name="Grigoriev I.V."/>
            <person name="Vagvolgyi C."/>
            <person name="Papp T."/>
            <person name="Martin F.M."/>
            <person name="Miettinen O."/>
            <person name="Hibbett D.S."/>
            <person name="Nagy L.G."/>
        </authorList>
    </citation>
    <scope>NUCLEOTIDE SEQUENCE [LARGE SCALE GENOMIC DNA]</scope>
    <source>
        <strain evidence="11 12">CBS 121175</strain>
    </source>
</reference>
<dbReference type="PROSITE" id="PS50157">
    <property type="entry name" value="ZINC_FINGER_C2H2_2"/>
    <property type="match status" value="4"/>
</dbReference>
<evidence type="ECO:0000256" key="6">
    <source>
        <dbReference type="ARBA" id="ARBA00023163"/>
    </source>
</evidence>
<evidence type="ECO:0000256" key="7">
    <source>
        <dbReference type="ARBA" id="ARBA00023242"/>
    </source>
</evidence>
<dbReference type="PROSITE" id="PS00028">
    <property type="entry name" value="ZINC_FINGER_C2H2_1"/>
    <property type="match status" value="4"/>
</dbReference>
<dbReference type="AlphaFoldDB" id="A0A5C3L430"/>
<organism evidence="11 12">
    <name type="scientific">Coprinopsis marcescibilis</name>
    <name type="common">Agaric fungus</name>
    <name type="synonym">Psathyrella marcescibilis</name>
    <dbReference type="NCBI Taxonomy" id="230819"/>
    <lineage>
        <taxon>Eukaryota</taxon>
        <taxon>Fungi</taxon>
        <taxon>Dikarya</taxon>
        <taxon>Basidiomycota</taxon>
        <taxon>Agaricomycotina</taxon>
        <taxon>Agaricomycetes</taxon>
        <taxon>Agaricomycetidae</taxon>
        <taxon>Agaricales</taxon>
        <taxon>Agaricineae</taxon>
        <taxon>Psathyrellaceae</taxon>
        <taxon>Coprinopsis</taxon>
    </lineage>
</organism>
<dbReference type="STRING" id="230819.A0A5C3L430"/>
<accession>A0A5C3L430</accession>
<feature type="compositionally biased region" description="Basic and acidic residues" evidence="9">
    <location>
        <begin position="360"/>
        <end position="379"/>
    </location>
</feature>
<dbReference type="Gene3D" id="3.30.160.60">
    <property type="entry name" value="Classic Zinc Finger"/>
    <property type="match status" value="3"/>
</dbReference>
<evidence type="ECO:0000256" key="2">
    <source>
        <dbReference type="ARBA" id="ARBA00022723"/>
    </source>
</evidence>
<keyword evidence="2" id="KW-0479">Metal-binding</keyword>
<evidence type="ECO:0000256" key="3">
    <source>
        <dbReference type="ARBA" id="ARBA00022771"/>
    </source>
</evidence>
<feature type="region of interest" description="Disordered" evidence="9">
    <location>
        <begin position="337"/>
        <end position="379"/>
    </location>
</feature>
<keyword evidence="4" id="KW-0862">Zinc</keyword>
<dbReference type="PANTHER" id="PTHR46179:SF13">
    <property type="entry name" value="C2H2-TYPE DOMAIN-CONTAINING PROTEIN"/>
    <property type="match status" value="1"/>
</dbReference>
<sequence>MPPIRTATGIRAATTSSNQSINASLAQHKNPLQCELCDTVLSRESDVTRHMKTHTNTKDYVCTWEGCGYRVAQKVNLKSHIRREHTFETLACPEKGCIHEFSGVSESSLTRHRVRRHGYIPEARAAVSRPYKTREPKRQPDKVTEVSMVKNDAISIDESPNSSVYIAELSDIPIRLSNPMPSIGQITGTAAASSIKISDASLAQHTNPTQCKLCDKVIPRSMTMARHMAVHTKPKKCTWQGCDCRFSQKCELDTHVRRAHTFETIPCPEENCGYATLYKSNLTAHRVRNHGYVSKLRVPRCVATPKPKEPECQPSDIAITGTSEAEDDAMSIDMDDDESTAHTTIDDSLESQRTPEQLETCDKEVSPENDKPRQEKSHPELKEYACSWEGCAFTGLKVERDAHVQLQHRNKHLTCPKEGCDYSTPYSNFVLNRHLKRKHGCVQKVHTSGK</sequence>
<dbReference type="InterPro" id="IPR051061">
    <property type="entry name" value="Zinc_finger_trans_reg"/>
</dbReference>
<comment type="subcellular location">
    <subcellularLocation>
        <location evidence="1">Nucleus</location>
    </subcellularLocation>
</comment>
<dbReference type="PANTHER" id="PTHR46179">
    <property type="entry name" value="ZINC FINGER PROTEIN"/>
    <property type="match status" value="1"/>
</dbReference>
<gene>
    <name evidence="11" type="ORF">FA15DRAFT_723034</name>
</gene>
<protein>
    <recommendedName>
        <fullName evidence="10">C2H2-type domain-containing protein</fullName>
    </recommendedName>
</protein>
<dbReference type="GO" id="GO:0008270">
    <property type="term" value="F:zinc ion binding"/>
    <property type="evidence" value="ECO:0007669"/>
    <property type="project" value="UniProtKB-KW"/>
</dbReference>
<dbReference type="SMART" id="SM00355">
    <property type="entry name" value="ZnF_C2H2"/>
    <property type="match status" value="8"/>
</dbReference>
<keyword evidence="3 8" id="KW-0863">Zinc-finger</keyword>
<evidence type="ECO:0000256" key="9">
    <source>
        <dbReference type="SAM" id="MobiDB-lite"/>
    </source>
</evidence>
<dbReference type="SUPFAM" id="SSF57667">
    <property type="entry name" value="beta-beta-alpha zinc fingers"/>
    <property type="match status" value="2"/>
</dbReference>
<dbReference type="InterPro" id="IPR036236">
    <property type="entry name" value="Znf_C2H2_sf"/>
</dbReference>
<dbReference type="OrthoDB" id="654211at2759"/>
<proteinExistence type="predicted"/>
<evidence type="ECO:0000313" key="11">
    <source>
        <dbReference type="EMBL" id="TFK27577.1"/>
    </source>
</evidence>
<evidence type="ECO:0000256" key="8">
    <source>
        <dbReference type="PROSITE-ProRule" id="PRU00042"/>
    </source>
</evidence>
<evidence type="ECO:0000256" key="4">
    <source>
        <dbReference type="ARBA" id="ARBA00022833"/>
    </source>
</evidence>
<name>A0A5C3L430_COPMA</name>
<evidence type="ECO:0000313" key="12">
    <source>
        <dbReference type="Proteomes" id="UP000307440"/>
    </source>
</evidence>
<dbReference type="EMBL" id="ML210163">
    <property type="protein sequence ID" value="TFK27577.1"/>
    <property type="molecule type" value="Genomic_DNA"/>
</dbReference>
<evidence type="ECO:0000256" key="5">
    <source>
        <dbReference type="ARBA" id="ARBA00023015"/>
    </source>
</evidence>
<dbReference type="Pfam" id="PF00096">
    <property type="entry name" value="zf-C2H2"/>
    <property type="match status" value="2"/>
</dbReference>
<feature type="domain" description="C2H2-type" evidence="10">
    <location>
        <begin position="32"/>
        <end position="59"/>
    </location>
</feature>
<dbReference type="GO" id="GO:0006357">
    <property type="term" value="P:regulation of transcription by RNA polymerase II"/>
    <property type="evidence" value="ECO:0007669"/>
    <property type="project" value="TreeGrafter"/>
</dbReference>